<protein>
    <submittedName>
        <fullName evidence="2">Uncharacterized protein</fullName>
    </submittedName>
</protein>
<dbReference type="Proteomes" id="UP000178179">
    <property type="component" value="Unassembled WGS sequence"/>
</dbReference>
<gene>
    <name evidence="2" type="ORF">A2119_03125</name>
</gene>
<organism evidence="2 3">
    <name type="scientific">Candidatus Colwellbacteria bacterium GWA2_46_10</name>
    <dbReference type="NCBI Taxonomy" id="1797684"/>
    <lineage>
        <taxon>Bacteria</taxon>
        <taxon>Candidatus Colwelliibacteriota</taxon>
    </lineage>
</organism>
<keyword evidence="1" id="KW-0812">Transmembrane</keyword>
<comment type="caution">
    <text evidence="2">The sequence shown here is derived from an EMBL/GenBank/DDBJ whole genome shotgun (WGS) entry which is preliminary data.</text>
</comment>
<evidence type="ECO:0000313" key="3">
    <source>
        <dbReference type="Proteomes" id="UP000178179"/>
    </source>
</evidence>
<dbReference type="EMBL" id="MHIS01000006">
    <property type="protein sequence ID" value="OGY56827.1"/>
    <property type="molecule type" value="Genomic_DNA"/>
</dbReference>
<evidence type="ECO:0000256" key="1">
    <source>
        <dbReference type="SAM" id="Phobius"/>
    </source>
</evidence>
<evidence type="ECO:0000313" key="2">
    <source>
        <dbReference type="EMBL" id="OGY56827.1"/>
    </source>
</evidence>
<name>A0A1G1YZJ6_9BACT</name>
<keyword evidence="1" id="KW-0472">Membrane</keyword>
<reference evidence="2 3" key="1">
    <citation type="journal article" date="2016" name="Nat. Commun.">
        <title>Thousands of microbial genomes shed light on interconnected biogeochemical processes in an aquifer system.</title>
        <authorList>
            <person name="Anantharaman K."/>
            <person name="Brown C.T."/>
            <person name="Hug L.A."/>
            <person name="Sharon I."/>
            <person name="Castelle C.J."/>
            <person name="Probst A.J."/>
            <person name="Thomas B.C."/>
            <person name="Singh A."/>
            <person name="Wilkins M.J."/>
            <person name="Karaoz U."/>
            <person name="Brodie E.L."/>
            <person name="Williams K.H."/>
            <person name="Hubbard S.S."/>
            <person name="Banfield J.F."/>
        </authorList>
    </citation>
    <scope>NUCLEOTIDE SEQUENCE [LARGE SCALE GENOMIC DNA]</scope>
</reference>
<dbReference type="AlphaFoldDB" id="A0A1G1YZJ6"/>
<feature type="transmembrane region" description="Helical" evidence="1">
    <location>
        <begin position="15"/>
        <end position="39"/>
    </location>
</feature>
<accession>A0A1G1YZJ6</accession>
<sequence>MIKTQGKIKPGFDRWLLIASIVLSILMMAAAVSSIVFLSNSLLKAFIPREDSKSDLKFDLEGYEQILKDLNRTPATAP</sequence>
<keyword evidence="1" id="KW-1133">Transmembrane helix</keyword>
<proteinExistence type="predicted"/>